<keyword evidence="1" id="KW-0472">Membrane</keyword>
<feature type="transmembrane region" description="Helical" evidence="1">
    <location>
        <begin position="517"/>
        <end position="541"/>
    </location>
</feature>
<dbReference type="EMBL" id="VSSQ01000082">
    <property type="protein sequence ID" value="MPL74657.1"/>
    <property type="molecule type" value="Genomic_DNA"/>
</dbReference>
<dbReference type="AlphaFoldDB" id="A0A644U6T7"/>
<dbReference type="InterPro" id="IPR013320">
    <property type="entry name" value="ConA-like_dom_sf"/>
</dbReference>
<organism evidence="2">
    <name type="scientific">bioreactor metagenome</name>
    <dbReference type="NCBI Taxonomy" id="1076179"/>
    <lineage>
        <taxon>unclassified sequences</taxon>
        <taxon>metagenomes</taxon>
        <taxon>ecological metagenomes</taxon>
    </lineage>
</organism>
<feature type="transmembrane region" description="Helical" evidence="1">
    <location>
        <begin position="492"/>
        <end position="511"/>
    </location>
</feature>
<keyword evidence="1" id="KW-0812">Transmembrane</keyword>
<protein>
    <submittedName>
        <fullName evidence="2">Uncharacterized protein</fullName>
    </submittedName>
</protein>
<dbReference type="SUPFAM" id="SSF49899">
    <property type="entry name" value="Concanavalin A-like lectins/glucanases"/>
    <property type="match status" value="1"/>
</dbReference>
<comment type="caution">
    <text evidence="2">The sequence shown here is derived from an EMBL/GenBank/DDBJ whole genome shotgun (WGS) entry which is preliminary data.</text>
</comment>
<feature type="transmembrane region" description="Helical" evidence="1">
    <location>
        <begin position="463"/>
        <end position="485"/>
    </location>
</feature>
<sequence>MLYRSRSPEPPAMLIFKKKHIALKFAIIIPVLIPAFLSAQSLPDSGLVAAYLLDGNAKAVNAGQFSGKTLRTKAVADRSGREGRALGFQPGPGMEFSQAELPLDISPNALPVVTIICWIKAGETFKYLTPLRSGDKKQRGILTDKHRGSQRWSASAGSDGVIHGSPVLKDQWTFIALIYDAPNEQARLIVNNQVFGGRARQRKSNPTTIIGAFNGAMDDLMIYNRALSLEELEMLYGSPIDINREDIAIDDRSGYRRRMEAQRNPAVEAGQQFIPGYEELIIRDSVHSPNTLHLFGHDDTITVLSQAGDNWLEVSNQKGEKGYISASSLISNAYRTGKTKSVFRFTNWLGQLFMMNKAWNWFFAALFTLLLGMALKYRGQLNDWFIALGGKAETEAAGSRNEGIVTTRRFSRLDRYFPVNRPKWWSISPGIVFALMLLGGSIWDSAETQWFFNEGASIIPAGFMYPIHWVLWSLSLIIILLILAITIESLHIAGPWAGLFRLAMLLILNLMAVVVCFYLAVGIILVIFGFILFVFALFSLLSRKR</sequence>
<proteinExistence type="predicted"/>
<dbReference type="Gene3D" id="2.60.120.200">
    <property type="match status" value="1"/>
</dbReference>
<keyword evidence="1" id="KW-1133">Transmembrane helix</keyword>
<gene>
    <name evidence="2" type="ORF">SDC9_20474</name>
</gene>
<feature type="transmembrane region" description="Helical" evidence="1">
    <location>
        <begin position="424"/>
        <end position="443"/>
    </location>
</feature>
<feature type="transmembrane region" description="Helical" evidence="1">
    <location>
        <begin position="358"/>
        <end position="375"/>
    </location>
</feature>
<feature type="transmembrane region" description="Helical" evidence="1">
    <location>
        <begin position="21"/>
        <end position="39"/>
    </location>
</feature>
<evidence type="ECO:0000313" key="2">
    <source>
        <dbReference type="EMBL" id="MPL74657.1"/>
    </source>
</evidence>
<evidence type="ECO:0000256" key="1">
    <source>
        <dbReference type="SAM" id="Phobius"/>
    </source>
</evidence>
<name>A0A644U6T7_9ZZZZ</name>
<dbReference type="Pfam" id="PF13385">
    <property type="entry name" value="Laminin_G_3"/>
    <property type="match status" value="1"/>
</dbReference>
<accession>A0A644U6T7</accession>
<reference evidence="2" key="1">
    <citation type="submission" date="2019-08" db="EMBL/GenBank/DDBJ databases">
        <authorList>
            <person name="Kucharzyk K."/>
            <person name="Murdoch R.W."/>
            <person name="Higgins S."/>
            <person name="Loffler F."/>
        </authorList>
    </citation>
    <scope>NUCLEOTIDE SEQUENCE</scope>
</reference>